<dbReference type="PRINTS" id="PR00452">
    <property type="entry name" value="SH3DOMAIN"/>
</dbReference>
<proteinExistence type="predicted"/>
<protein>
    <recommendedName>
        <fullName evidence="3">SH3 domain-containing protein</fullName>
    </recommendedName>
</protein>
<dbReference type="PROSITE" id="PS50002">
    <property type="entry name" value="SH3"/>
    <property type="match status" value="1"/>
</dbReference>
<evidence type="ECO:0000313" key="4">
    <source>
        <dbReference type="EMBL" id="ESO08904.1"/>
    </source>
</evidence>
<evidence type="ECO:0000259" key="3">
    <source>
        <dbReference type="PROSITE" id="PS50002"/>
    </source>
</evidence>
<evidence type="ECO:0000256" key="1">
    <source>
        <dbReference type="ARBA" id="ARBA00022443"/>
    </source>
</evidence>
<dbReference type="HOGENOM" id="CLU_186395_3_1_1"/>
<dbReference type="AlphaFoldDB" id="T1G1U2"/>
<dbReference type="SUPFAM" id="SSF50044">
    <property type="entry name" value="SH3-domain"/>
    <property type="match status" value="1"/>
</dbReference>
<evidence type="ECO:0000256" key="2">
    <source>
        <dbReference type="PROSITE-ProRule" id="PRU00192"/>
    </source>
</evidence>
<gene>
    <name evidence="5" type="primary">20215040</name>
    <name evidence="4" type="ORF">HELRODRAFT_74691</name>
</gene>
<dbReference type="SMART" id="SM00326">
    <property type="entry name" value="SH3"/>
    <property type="match status" value="1"/>
</dbReference>
<dbReference type="Gene3D" id="2.30.30.40">
    <property type="entry name" value="SH3 Domains"/>
    <property type="match status" value="1"/>
</dbReference>
<organism evidence="5 6">
    <name type="scientific">Helobdella robusta</name>
    <name type="common">Californian leech</name>
    <dbReference type="NCBI Taxonomy" id="6412"/>
    <lineage>
        <taxon>Eukaryota</taxon>
        <taxon>Metazoa</taxon>
        <taxon>Spiralia</taxon>
        <taxon>Lophotrochozoa</taxon>
        <taxon>Annelida</taxon>
        <taxon>Clitellata</taxon>
        <taxon>Hirudinea</taxon>
        <taxon>Rhynchobdellida</taxon>
        <taxon>Glossiphoniidae</taxon>
        <taxon>Helobdella</taxon>
    </lineage>
</organism>
<dbReference type="PANTHER" id="PTHR45929">
    <property type="entry name" value="JAK PATHWAY SIGNAL TRANSDUCTION ADAPTOR MOLECULE"/>
    <property type="match status" value="1"/>
</dbReference>
<dbReference type="InterPro" id="IPR036028">
    <property type="entry name" value="SH3-like_dom_sf"/>
</dbReference>
<dbReference type="EMBL" id="AMQM01003106">
    <property type="status" value="NOT_ANNOTATED_CDS"/>
    <property type="molecule type" value="Genomic_DNA"/>
</dbReference>
<dbReference type="InterPro" id="IPR001452">
    <property type="entry name" value="SH3_domain"/>
</dbReference>
<dbReference type="InterPro" id="IPR050670">
    <property type="entry name" value="STAM"/>
</dbReference>
<dbReference type="PANTHER" id="PTHR45929:SF3">
    <property type="entry name" value="JAK PATHWAY SIGNAL TRANSDUCTION ADAPTOR MOLECULE"/>
    <property type="match status" value="1"/>
</dbReference>
<reference evidence="4 6" key="2">
    <citation type="journal article" date="2013" name="Nature">
        <title>Insights into bilaterian evolution from three spiralian genomes.</title>
        <authorList>
            <person name="Simakov O."/>
            <person name="Marletaz F."/>
            <person name="Cho S.J."/>
            <person name="Edsinger-Gonzales E."/>
            <person name="Havlak P."/>
            <person name="Hellsten U."/>
            <person name="Kuo D.H."/>
            <person name="Larsson T."/>
            <person name="Lv J."/>
            <person name="Arendt D."/>
            <person name="Savage R."/>
            <person name="Osoegawa K."/>
            <person name="de Jong P."/>
            <person name="Grimwood J."/>
            <person name="Chapman J.A."/>
            <person name="Shapiro H."/>
            <person name="Aerts A."/>
            <person name="Otillar R.P."/>
            <person name="Terry A.Y."/>
            <person name="Boore J.L."/>
            <person name="Grigoriev I.V."/>
            <person name="Lindberg D.R."/>
            <person name="Seaver E.C."/>
            <person name="Weisblat D.A."/>
            <person name="Putnam N.H."/>
            <person name="Rokhsar D.S."/>
        </authorList>
    </citation>
    <scope>NUCLEOTIDE SEQUENCE</scope>
</reference>
<dbReference type="Proteomes" id="UP000015101">
    <property type="component" value="Unassembled WGS sequence"/>
</dbReference>
<sequence>VIANYDFRPTDNEELELKRGDIISILEKKDPNWWMGEIVRGTQVCRGLFPKTYVSAYTD</sequence>
<evidence type="ECO:0000313" key="5">
    <source>
        <dbReference type="EnsemblMetazoa" id="HelroP74691"/>
    </source>
</evidence>
<dbReference type="OrthoDB" id="207120at2759"/>
<dbReference type="EMBL" id="KB096023">
    <property type="protein sequence ID" value="ESO08904.1"/>
    <property type="molecule type" value="Genomic_DNA"/>
</dbReference>
<dbReference type="CTD" id="20215040"/>
<dbReference type="RefSeq" id="XP_009012926.1">
    <property type="nucleotide sequence ID" value="XM_009014678.1"/>
</dbReference>
<keyword evidence="1 2" id="KW-0728">SH3 domain</keyword>
<dbReference type="STRING" id="6412.T1G1U2"/>
<reference evidence="5" key="3">
    <citation type="submission" date="2015-06" db="UniProtKB">
        <authorList>
            <consortium name="EnsemblMetazoa"/>
        </authorList>
    </citation>
    <scope>IDENTIFICATION</scope>
</reference>
<reference evidence="6" key="1">
    <citation type="submission" date="2012-12" db="EMBL/GenBank/DDBJ databases">
        <authorList>
            <person name="Hellsten U."/>
            <person name="Grimwood J."/>
            <person name="Chapman J.A."/>
            <person name="Shapiro H."/>
            <person name="Aerts A."/>
            <person name="Otillar R.P."/>
            <person name="Terry A.Y."/>
            <person name="Boore J.L."/>
            <person name="Simakov O."/>
            <person name="Marletaz F."/>
            <person name="Cho S.-J."/>
            <person name="Edsinger-Gonzales E."/>
            <person name="Havlak P."/>
            <person name="Kuo D.-H."/>
            <person name="Larsson T."/>
            <person name="Lv J."/>
            <person name="Arendt D."/>
            <person name="Savage R."/>
            <person name="Osoegawa K."/>
            <person name="de Jong P."/>
            <person name="Lindberg D.R."/>
            <person name="Seaver E.C."/>
            <person name="Weisblat D.A."/>
            <person name="Putnam N.H."/>
            <person name="Grigoriev I.V."/>
            <person name="Rokhsar D.S."/>
        </authorList>
    </citation>
    <scope>NUCLEOTIDE SEQUENCE</scope>
</reference>
<feature type="domain" description="SH3" evidence="3">
    <location>
        <begin position="1"/>
        <end position="59"/>
    </location>
</feature>
<accession>T1G1U2</accession>
<dbReference type="KEGG" id="hro:HELRODRAFT_74691"/>
<dbReference type="Pfam" id="PF00018">
    <property type="entry name" value="SH3_1"/>
    <property type="match status" value="1"/>
</dbReference>
<dbReference type="GeneID" id="20215040"/>
<keyword evidence="6" id="KW-1185">Reference proteome</keyword>
<dbReference type="InParanoid" id="T1G1U2"/>
<name>T1G1U2_HELRO</name>
<dbReference type="EnsemblMetazoa" id="HelroT74691">
    <property type="protein sequence ID" value="HelroP74691"/>
    <property type="gene ID" value="HelroG74691"/>
</dbReference>
<evidence type="ECO:0000313" key="6">
    <source>
        <dbReference type="Proteomes" id="UP000015101"/>
    </source>
</evidence>